<dbReference type="Proteomes" id="UP000794436">
    <property type="component" value="Unassembled WGS sequence"/>
</dbReference>
<protein>
    <submittedName>
        <fullName evidence="2">Uncharacterized protein</fullName>
    </submittedName>
</protein>
<reference evidence="2" key="1">
    <citation type="submission" date="2019-03" db="EMBL/GenBank/DDBJ databases">
        <title>Long read genome sequence of the mycoparasitic Pythium oligandrum ATCC 38472 isolated from sugarbeet rhizosphere.</title>
        <authorList>
            <person name="Gaulin E."/>
        </authorList>
    </citation>
    <scope>NUCLEOTIDE SEQUENCE</scope>
    <source>
        <strain evidence="2">ATCC 38472_TT</strain>
    </source>
</reference>
<organism evidence="2 3">
    <name type="scientific">Pythium oligandrum</name>
    <name type="common">Mycoparasitic fungus</name>
    <dbReference type="NCBI Taxonomy" id="41045"/>
    <lineage>
        <taxon>Eukaryota</taxon>
        <taxon>Sar</taxon>
        <taxon>Stramenopiles</taxon>
        <taxon>Oomycota</taxon>
        <taxon>Peronosporomycetes</taxon>
        <taxon>Pythiales</taxon>
        <taxon>Pythiaceae</taxon>
        <taxon>Pythium</taxon>
    </lineage>
</organism>
<evidence type="ECO:0000313" key="2">
    <source>
        <dbReference type="EMBL" id="TMW68479.1"/>
    </source>
</evidence>
<sequence>MADKDANKKERISEDDVSSEDEDQHICSPEQTTCRHEAPKLGKKQPVLHGRCAVAFVKFTRRNDKQARKMIEAVMVTPRVLKRGRDYGSAPQLQERRAKTFAGVEVDRRRPRAQSLRTGPCLPFLDEFTSEDATKAIEDHNQELSFADMRRWSV</sequence>
<gene>
    <name evidence="2" type="ORF">Poli38472_005947</name>
</gene>
<feature type="region of interest" description="Disordered" evidence="1">
    <location>
        <begin position="1"/>
        <end position="37"/>
    </location>
</feature>
<dbReference type="AlphaFoldDB" id="A0A8K1CSL7"/>
<proteinExistence type="predicted"/>
<dbReference type="OrthoDB" id="10519877at2759"/>
<comment type="caution">
    <text evidence="2">The sequence shown here is derived from an EMBL/GenBank/DDBJ whole genome shotgun (WGS) entry which is preliminary data.</text>
</comment>
<feature type="compositionally biased region" description="Basic and acidic residues" evidence="1">
    <location>
        <begin position="1"/>
        <end position="14"/>
    </location>
</feature>
<accession>A0A8K1CSL7</accession>
<keyword evidence="3" id="KW-1185">Reference proteome</keyword>
<evidence type="ECO:0000313" key="3">
    <source>
        <dbReference type="Proteomes" id="UP000794436"/>
    </source>
</evidence>
<dbReference type="EMBL" id="SPLM01000002">
    <property type="protein sequence ID" value="TMW68479.1"/>
    <property type="molecule type" value="Genomic_DNA"/>
</dbReference>
<name>A0A8K1CSL7_PYTOL</name>
<evidence type="ECO:0000256" key="1">
    <source>
        <dbReference type="SAM" id="MobiDB-lite"/>
    </source>
</evidence>